<organism evidence="4 5">
    <name type="scientific">Cucumis melo</name>
    <name type="common">Muskmelon</name>
    <dbReference type="NCBI Taxonomy" id="3656"/>
    <lineage>
        <taxon>Eukaryota</taxon>
        <taxon>Viridiplantae</taxon>
        <taxon>Streptophyta</taxon>
        <taxon>Embryophyta</taxon>
        <taxon>Tracheophyta</taxon>
        <taxon>Spermatophyta</taxon>
        <taxon>Magnoliopsida</taxon>
        <taxon>eudicotyledons</taxon>
        <taxon>Gunneridae</taxon>
        <taxon>Pentapetalae</taxon>
        <taxon>rosids</taxon>
        <taxon>fabids</taxon>
        <taxon>Cucurbitales</taxon>
        <taxon>Cucurbitaceae</taxon>
        <taxon>Benincaseae</taxon>
        <taxon>Cucumis</taxon>
    </lineage>
</organism>
<protein>
    <submittedName>
        <fullName evidence="5">UDP-glycosyltransferase 73C2-like</fullName>
    </submittedName>
</protein>
<dbReference type="PANTHER" id="PTHR48047">
    <property type="entry name" value="GLYCOSYLTRANSFERASE"/>
    <property type="match status" value="1"/>
</dbReference>
<evidence type="ECO:0000256" key="1">
    <source>
        <dbReference type="ARBA" id="ARBA00009995"/>
    </source>
</evidence>
<dbReference type="PANTHER" id="PTHR48047:SF229">
    <property type="entry name" value="UDP-GLYCOSYLTRANSFERASE 73C3-RELATED"/>
    <property type="match status" value="1"/>
</dbReference>
<keyword evidence="2" id="KW-0328">Glycosyltransferase</keyword>
<name>A0ABM3KM24_CUCME</name>
<keyword evidence="4" id="KW-1185">Reference proteome</keyword>
<reference evidence="5" key="1">
    <citation type="submission" date="2025-08" db="UniProtKB">
        <authorList>
            <consortium name="RefSeq"/>
        </authorList>
    </citation>
    <scope>IDENTIFICATION</scope>
    <source>
        <tissue evidence="5">Stem</tissue>
    </source>
</reference>
<dbReference type="CDD" id="cd03784">
    <property type="entry name" value="GT1_Gtf-like"/>
    <property type="match status" value="1"/>
</dbReference>
<evidence type="ECO:0000313" key="4">
    <source>
        <dbReference type="Proteomes" id="UP001652600"/>
    </source>
</evidence>
<keyword evidence="3" id="KW-0808">Transferase</keyword>
<sequence length="217" mass="24401">MDGLTATEFCGVSLIGKLCNLMTRQLIELGLGLEASKRPFIWVIRKGNEIKELQKWMEAYNFKKKTKGRGPVIRGWAPQVMILSHTAIRSFLTHCDWNSTLEGISTGVPMITWPLFSDQFNDEVLIVKMLKNGVSVGVQASLQWGEEEETEVAVKKEDVMKAIERVMSGTKESEEIRERYKELDKKANRAVEEGGSSHDNVKLFIDDLIDLAGGDPN</sequence>
<dbReference type="Pfam" id="PF00201">
    <property type="entry name" value="UDPGT"/>
    <property type="match status" value="1"/>
</dbReference>
<gene>
    <name evidence="5" type="primary">LOC103502264</name>
</gene>
<dbReference type="GeneID" id="103502264"/>
<dbReference type="Proteomes" id="UP001652600">
    <property type="component" value="Chromosome 3"/>
</dbReference>
<comment type="similarity">
    <text evidence="1">Belongs to the UDP-glycosyltransferase family.</text>
</comment>
<dbReference type="InterPro" id="IPR002213">
    <property type="entry name" value="UDP_glucos_trans"/>
</dbReference>
<dbReference type="RefSeq" id="XP_050938831.1">
    <property type="nucleotide sequence ID" value="XM_051082874.1"/>
</dbReference>
<evidence type="ECO:0000313" key="5">
    <source>
        <dbReference type="RefSeq" id="XP_050938831.1"/>
    </source>
</evidence>
<proteinExistence type="inferred from homology"/>
<evidence type="ECO:0000256" key="3">
    <source>
        <dbReference type="ARBA" id="ARBA00022679"/>
    </source>
</evidence>
<accession>A0ABM3KM24</accession>
<dbReference type="SUPFAM" id="SSF53756">
    <property type="entry name" value="UDP-Glycosyltransferase/glycogen phosphorylase"/>
    <property type="match status" value="1"/>
</dbReference>
<dbReference type="Gene3D" id="3.40.50.2000">
    <property type="entry name" value="Glycogen Phosphorylase B"/>
    <property type="match status" value="1"/>
</dbReference>
<evidence type="ECO:0000256" key="2">
    <source>
        <dbReference type="ARBA" id="ARBA00022676"/>
    </source>
</evidence>